<evidence type="ECO:0000313" key="2">
    <source>
        <dbReference type="Proteomes" id="UP001143674"/>
    </source>
</evidence>
<dbReference type="Gene3D" id="3.40.50.1820">
    <property type="entry name" value="alpha/beta hydrolase"/>
    <property type="match status" value="1"/>
</dbReference>
<dbReference type="EMBL" id="JAIVEX010000005">
    <property type="protein sequence ID" value="MDB0522264.1"/>
    <property type="molecule type" value="Genomic_DNA"/>
</dbReference>
<proteinExistence type="predicted"/>
<accession>A0AAE3T3P9</accession>
<organism evidence="1 2">
    <name type="scientific">Ralstonia solanacearum</name>
    <name type="common">Pseudomonas solanacearum</name>
    <dbReference type="NCBI Taxonomy" id="305"/>
    <lineage>
        <taxon>Bacteria</taxon>
        <taxon>Pseudomonadati</taxon>
        <taxon>Pseudomonadota</taxon>
        <taxon>Betaproteobacteria</taxon>
        <taxon>Burkholderiales</taxon>
        <taxon>Burkholderiaceae</taxon>
        <taxon>Ralstonia</taxon>
        <taxon>Ralstonia solanacearum species complex</taxon>
    </lineage>
</organism>
<sequence length="196" mass="21212">MPTVVLISDMYGRFGDHGYMHDWTVWWVRKGFSVEKIFVDELVPDCHDCVSVPGTARDALHAQLTAAETVARAQQALLKRLRRQSAQVVIGFSYGGFLAGSVRAQLEPGVTVICISATRLRHILPLPVSEGVYAVFGARDPFKPSGQQLASSGLTTVEVPDAGHEVYRDPGACVASMAASVLAPWLIRAEDQAPLP</sequence>
<name>A0AAE3T3P9_RALSL</name>
<reference evidence="1" key="1">
    <citation type="submission" date="2021-09" db="EMBL/GenBank/DDBJ databases">
        <title>Genomic analysis of Ralstonia spp.</title>
        <authorList>
            <person name="Aburjaile F."/>
            <person name="Ariute J.C."/>
            <person name="Pais A.K.L."/>
            <person name="Albuquerque G.M.R."/>
            <person name="Silva A.M.F."/>
            <person name="Brenig B."/>
            <person name="Azevedo V."/>
            <person name="Matiuzzi M."/>
            <person name="Ramos R."/>
            <person name="Goes-Neto A."/>
            <person name="Soares S."/>
            <person name="Iseppon A.M.B."/>
            <person name="Souza E."/>
            <person name="Gama M."/>
        </authorList>
    </citation>
    <scope>NUCLEOTIDE SEQUENCE</scope>
    <source>
        <strain evidence="1">B4</strain>
    </source>
</reference>
<comment type="caution">
    <text evidence="1">The sequence shown here is derived from an EMBL/GenBank/DDBJ whole genome shotgun (WGS) entry which is preliminary data.</text>
</comment>
<evidence type="ECO:0000313" key="1">
    <source>
        <dbReference type="EMBL" id="MDB0522264.1"/>
    </source>
</evidence>
<dbReference type="Proteomes" id="UP001143674">
    <property type="component" value="Unassembled WGS sequence"/>
</dbReference>
<protein>
    <recommendedName>
        <fullName evidence="3">Alpha/beta hydrolase</fullName>
    </recommendedName>
</protein>
<gene>
    <name evidence="1" type="ORF">LBW55_11675</name>
</gene>
<dbReference type="RefSeq" id="WP_247588976.1">
    <property type="nucleotide sequence ID" value="NZ_JABZEH010000001.1"/>
</dbReference>
<dbReference type="InterPro" id="IPR029058">
    <property type="entry name" value="AB_hydrolase_fold"/>
</dbReference>
<dbReference type="SUPFAM" id="SSF53474">
    <property type="entry name" value="alpha/beta-Hydrolases"/>
    <property type="match status" value="1"/>
</dbReference>
<dbReference type="AlphaFoldDB" id="A0AAE3T3P9"/>
<evidence type="ECO:0008006" key="3">
    <source>
        <dbReference type="Google" id="ProtNLM"/>
    </source>
</evidence>